<dbReference type="InterPro" id="IPR005817">
    <property type="entry name" value="Wnt"/>
</dbReference>
<dbReference type="GO" id="GO:0060560">
    <property type="term" value="P:developmental growth involved in morphogenesis"/>
    <property type="evidence" value="ECO:0007669"/>
    <property type="project" value="UniProtKB-ARBA"/>
</dbReference>
<keyword evidence="5" id="KW-0272">Extracellular matrix</keyword>
<sequence>MCRRARVQYGLVRRQTKLCRSTTQAMPQIVRAAQQTVVTCQTVFADRRWNCSSIESAPNFTPDITTGTREQAYVYALSSAAVAYTVARACSSGSLFHCACASPPRDPPNGNFKWGGCGDNVRWGAQFGKQFTDSAEKRNPRSTRNGIGSSTTETLLKRRGKRKRKRGDGSGEVFTTPPQINKGRFKTALAAVNLHNNRAGRRAVESSLTPQCKCHGVSGSCSIKTCWRALPRLAEIGEKLKRKFAVATEVVSRRVGAGRKLLPVSSAMGLYSQDDLIYVTKSPDYCFKDPRVGSIGTKGRSCNKSSHGYDSCEDMCCGRGYQTINIEKVERCHCKYHWCCYVQCKICRMWVETHECN</sequence>
<dbReference type="CDD" id="cd19343">
    <property type="entry name" value="Wnt_Wnt11"/>
    <property type="match status" value="1"/>
</dbReference>
<comment type="subcellular location">
    <subcellularLocation>
        <location evidence="1 9">Secreted</location>
        <location evidence="1 9">Extracellular space</location>
        <location evidence="1 9">Extracellular matrix</location>
    </subcellularLocation>
</comment>
<dbReference type="GO" id="GO:0005615">
    <property type="term" value="C:extracellular space"/>
    <property type="evidence" value="ECO:0007669"/>
    <property type="project" value="TreeGrafter"/>
</dbReference>
<reference evidence="11" key="2">
    <citation type="submission" date="2023-05" db="EMBL/GenBank/DDBJ databases">
        <authorList>
            <person name="Fouks B."/>
        </authorList>
    </citation>
    <scope>NUCLEOTIDE SEQUENCE</scope>
    <source>
        <strain evidence="11">Stay&amp;Tobe</strain>
        <tissue evidence="11">Testes</tissue>
    </source>
</reference>
<dbReference type="FunFam" id="3.30.2460.20:FF:000001">
    <property type="entry name" value="Wnt homolog"/>
    <property type="match status" value="1"/>
</dbReference>
<organism evidence="11 12">
    <name type="scientific">Diploptera punctata</name>
    <name type="common">Pacific beetle cockroach</name>
    <dbReference type="NCBI Taxonomy" id="6984"/>
    <lineage>
        <taxon>Eukaryota</taxon>
        <taxon>Metazoa</taxon>
        <taxon>Ecdysozoa</taxon>
        <taxon>Arthropoda</taxon>
        <taxon>Hexapoda</taxon>
        <taxon>Insecta</taxon>
        <taxon>Pterygota</taxon>
        <taxon>Neoptera</taxon>
        <taxon>Polyneoptera</taxon>
        <taxon>Dictyoptera</taxon>
        <taxon>Blattodea</taxon>
        <taxon>Blaberoidea</taxon>
        <taxon>Blaberidae</taxon>
        <taxon>Diplopterinae</taxon>
        <taxon>Diploptera</taxon>
    </lineage>
</organism>
<dbReference type="GO" id="GO:0060070">
    <property type="term" value="P:canonical Wnt signaling pathway"/>
    <property type="evidence" value="ECO:0007669"/>
    <property type="project" value="TreeGrafter"/>
</dbReference>
<comment type="function">
    <text evidence="9">Ligand for members of the frizzled family of seven transmembrane receptors.</text>
</comment>
<keyword evidence="8" id="KW-0449">Lipoprotein</keyword>
<name>A0AAD8ET19_DIPPU</name>
<dbReference type="AlphaFoldDB" id="A0AAD8ET19"/>
<keyword evidence="3 9" id="KW-0217">Developmental protein</keyword>
<keyword evidence="4" id="KW-0964">Secreted</keyword>
<dbReference type="InterPro" id="IPR043158">
    <property type="entry name" value="Wnt_C"/>
</dbReference>
<gene>
    <name evidence="11" type="ORF">L9F63_000621</name>
</gene>
<dbReference type="GO" id="GO:0030182">
    <property type="term" value="P:neuron differentiation"/>
    <property type="evidence" value="ECO:0007669"/>
    <property type="project" value="TreeGrafter"/>
</dbReference>
<dbReference type="Gene3D" id="3.30.2460.20">
    <property type="match status" value="1"/>
</dbReference>
<evidence type="ECO:0000256" key="1">
    <source>
        <dbReference type="ARBA" id="ARBA00004498"/>
    </source>
</evidence>
<keyword evidence="12" id="KW-1185">Reference proteome</keyword>
<dbReference type="InterPro" id="IPR018161">
    <property type="entry name" value="Wnt_CS"/>
</dbReference>
<dbReference type="PRINTS" id="PR01349">
    <property type="entry name" value="WNTPROTEIN"/>
</dbReference>
<feature type="compositionally biased region" description="Basic residues" evidence="10">
    <location>
        <begin position="157"/>
        <end position="166"/>
    </location>
</feature>
<dbReference type="GO" id="GO:0045165">
    <property type="term" value="P:cell fate commitment"/>
    <property type="evidence" value="ECO:0007669"/>
    <property type="project" value="TreeGrafter"/>
</dbReference>
<comment type="similarity">
    <text evidence="2 9">Belongs to the Wnt family.</text>
</comment>
<accession>A0AAD8ET19</accession>
<dbReference type="PANTHER" id="PTHR12027">
    <property type="entry name" value="WNT RELATED"/>
    <property type="match status" value="1"/>
</dbReference>
<reference evidence="11" key="1">
    <citation type="journal article" date="2023" name="IScience">
        <title>Live-bearing cockroach genome reveals convergent evolutionary mechanisms linked to viviparity in insects and beyond.</title>
        <authorList>
            <person name="Fouks B."/>
            <person name="Harrison M.C."/>
            <person name="Mikhailova A.A."/>
            <person name="Marchal E."/>
            <person name="English S."/>
            <person name="Carruthers M."/>
            <person name="Jennings E.C."/>
            <person name="Chiamaka E.L."/>
            <person name="Frigard R.A."/>
            <person name="Pippel M."/>
            <person name="Attardo G.M."/>
            <person name="Benoit J.B."/>
            <person name="Bornberg-Bauer E."/>
            <person name="Tobe S.S."/>
        </authorList>
    </citation>
    <scope>NUCLEOTIDE SEQUENCE</scope>
    <source>
        <strain evidence="11">Stay&amp;Tobe</strain>
    </source>
</reference>
<dbReference type="GO" id="GO:0000902">
    <property type="term" value="P:cell morphogenesis"/>
    <property type="evidence" value="ECO:0007669"/>
    <property type="project" value="UniProtKB-ARBA"/>
</dbReference>
<dbReference type="GO" id="GO:0005109">
    <property type="term" value="F:frizzled binding"/>
    <property type="evidence" value="ECO:0007669"/>
    <property type="project" value="TreeGrafter"/>
</dbReference>
<keyword evidence="6 9" id="KW-0879">Wnt signaling pathway</keyword>
<dbReference type="GO" id="GO:0007517">
    <property type="term" value="P:muscle organ development"/>
    <property type="evidence" value="ECO:0007669"/>
    <property type="project" value="UniProtKB-ARBA"/>
</dbReference>
<evidence type="ECO:0000256" key="7">
    <source>
        <dbReference type="ARBA" id="ARBA00023157"/>
    </source>
</evidence>
<evidence type="ECO:0000256" key="8">
    <source>
        <dbReference type="ARBA" id="ARBA00023288"/>
    </source>
</evidence>
<evidence type="ECO:0000256" key="2">
    <source>
        <dbReference type="ARBA" id="ARBA00005683"/>
    </source>
</evidence>
<evidence type="ECO:0000256" key="5">
    <source>
        <dbReference type="ARBA" id="ARBA00022530"/>
    </source>
</evidence>
<dbReference type="Proteomes" id="UP001233999">
    <property type="component" value="Unassembled WGS sequence"/>
</dbReference>
<evidence type="ECO:0000256" key="3">
    <source>
        <dbReference type="ARBA" id="ARBA00022473"/>
    </source>
</evidence>
<dbReference type="SMART" id="SM00097">
    <property type="entry name" value="WNT1"/>
    <property type="match status" value="1"/>
</dbReference>
<evidence type="ECO:0000313" key="12">
    <source>
        <dbReference type="Proteomes" id="UP001233999"/>
    </source>
</evidence>
<evidence type="ECO:0000256" key="10">
    <source>
        <dbReference type="SAM" id="MobiDB-lite"/>
    </source>
</evidence>
<dbReference type="PROSITE" id="PS00246">
    <property type="entry name" value="WNT1"/>
    <property type="match status" value="1"/>
</dbReference>
<evidence type="ECO:0000256" key="4">
    <source>
        <dbReference type="ARBA" id="ARBA00022525"/>
    </source>
</evidence>
<evidence type="ECO:0000256" key="6">
    <source>
        <dbReference type="ARBA" id="ARBA00022687"/>
    </source>
</evidence>
<dbReference type="PANTHER" id="PTHR12027:SF102">
    <property type="entry name" value="PROTEIN WNT"/>
    <property type="match status" value="1"/>
</dbReference>
<dbReference type="Pfam" id="PF00110">
    <property type="entry name" value="wnt"/>
    <property type="match status" value="1"/>
</dbReference>
<feature type="compositionally biased region" description="Polar residues" evidence="10">
    <location>
        <begin position="142"/>
        <end position="154"/>
    </location>
</feature>
<dbReference type="EMBL" id="JASPKZ010000030">
    <property type="protein sequence ID" value="KAJ9601226.1"/>
    <property type="molecule type" value="Genomic_DNA"/>
</dbReference>
<proteinExistence type="inferred from homology"/>
<keyword evidence="7" id="KW-1015">Disulfide bond</keyword>
<protein>
    <recommendedName>
        <fullName evidence="9">Protein Wnt</fullName>
    </recommendedName>
</protein>
<evidence type="ECO:0000256" key="9">
    <source>
        <dbReference type="RuleBase" id="RU003500"/>
    </source>
</evidence>
<evidence type="ECO:0000313" key="11">
    <source>
        <dbReference type="EMBL" id="KAJ9601226.1"/>
    </source>
</evidence>
<comment type="caution">
    <text evidence="11">The sequence shown here is derived from an EMBL/GenBank/DDBJ whole genome shotgun (WGS) entry which is preliminary data.</text>
</comment>
<feature type="region of interest" description="Disordered" evidence="10">
    <location>
        <begin position="131"/>
        <end position="177"/>
    </location>
</feature>
<dbReference type="GO" id="GO:0005125">
    <property type="term" value="F:cytokine activity"/>
    <property type="evidence" value="ECO:0007669"/>
    <property type="project" value="TreeGrafter"/>
</dbReference>